<sequence length="207" mass="22528">MIFSRSCLAAIVAVAATWGVQGAPHAASTLAHDKQKRSSISTTRAYRIFRPRIMRRGEEDEQEPTWLSIDSATDREEKGIAYSRDNYVLVRVESDEATPSTEEPIASDTETTESGLLSYSWALAEPQDFGDDGVCSIVSKVDGIVVDTLQFSSNPAGGYHDREVDVALPSSRPVFSMEFFCSGGKFSRVDLLLADASLVAVPVSQDL</sequence>
<dbReference type="AlphaFoldDB" id="A0A9P9F8P4"/>
<evidence type="ECO:0000313" key="2">
    <source>
        <dbReference type="EMBL" id="KAH7156174.1"/>
    </source>
</evidence>
<dbReference type="EMBL" id="JAGMUV010000005">
    <property type="protein sequence ID" value="KAH7156174.1"/>
    <property type="molecule type" value="Genomic_DNA"/>
</dbReference>
<dbReference type="Proteomes" id="UP000738349">
    <property type="component" value="Unassembled WGS sequence"/>
</dbReference>
<evidence type="ECO:0000313" key="3">
    <source>
        <dbReference type="Proteomes" id="UP000738349"/>
    </source>
</evidence>
<comment type="caution">
    <text evidence="2">The sequence shown here is derived from an EMBL/GenBank/DDBJ whole genome shotgun (WGS) entry which is preliminary data.</text>
</comment>
<organism evidence="2 3">
    <name type="scientific">Dactylonectria macrodidyma</name>
    <dbReference type="NCBI Taxonomy" id="307937"/>
    <lineage>
        <taxon>Eukaryota</taxon>
        <taxon>Fungi</taxon>
        <taxon>Dikarya</taxon>
        <taxon>Ascomycota</taxon>
        <taxon>Pezizomycotina</taxon>
        <taxon>Sordariomycetes</taxon>
        <taxon>Hypocreomycetidae</taxon>
        <taxon>Hypocreales</taxon>
        <taxon>Nectriaceae</taxon>
        <taxon>Dactylonectria</taxon>
    </lineage>
</organism>
<protein>
    <submittedName>
        <fullName evidence="2">Uncharacterized protein</fullName>
    </submittedName>
</protein>
<reference evidence="2" key="1">
    <citation type="journal article" date="2021" name="Nat. Commun.">
        <title>Genetic determinants of endophytism in the Arabidopsis root mycobiome.</title>
        <authorList>
            <person name="Mesny F."/>
            <person name="Miyauchi S."/>
            <person name="Thiergart T."/>
            <person name="Pickel B."/>
            <person name="Atanasova L."/>
            <person name="Karlsson M."/>
            <person name="Huettel B."/>
            <person name="Barry K.W."/>
            <person name="Haridas S."/>
            <person name="Chen C."/>
            <person name="Bauer D."/>
            <person name="Andreopoulos W."/>
            <person name="Pangilinan J."/>
            <person name="LaButti K."/>
            <person name="Riley R."/>
            <person name="Lipzen A."/>
            <person name="Clum A."/>
            <person name="Drula E."/>
            <person name="Henrissat B."/>
            <person name="Kohler A."/>
            <person name="Grigoriev I.V."/>
            <person name="Martin F.M."/>
            <person name="Hacquard S."/>
        </authorList>
    </citation>
    <scope>NUCLEOTIDE SEQUENCE</scope>
    <source>
        <strain evidence="2">MPI-CAGE-AT-0147</strain>
    </source>
</reference>
<keyword evidence="1" id="KW-0732">Signal</keyword>
<name>A0A9P9F8P4_9HYPO</name>
<feature type="chain" id="PRO_5040218688" evidence="1">
    <location>
        <begin position="23"/>
        <end position="207"/>
    </location>
</feature>
<dbReference type="OrthoDB" id="5093489at2759"/>
<evidence type="ECO:0000256" key="1">
    <source>
        <dbReference type="SAM" id="SignalP"/>
    </source>
</evidence>
<feature type="signal peptide" evidence="1">
    <location>
        <begin position="1"/>
        <end position="22"/>
    </location>
</feature>
<accession>A0A9P9F8P4</accession>
<keyword evidence="3" id="KW-1185">Reference proteome</keyword>
<gene>
    <name evidence="2" type="ORF">EDB81DRAFT_880502</name>
</gene>
<proteinExistence type="predicted"/>